<dbReference type="InterPro" id="IPR009057">
    <property type="entry name" value="Homeodomain-like_sf"/>
</dbReference>
<feature type="DNA-binding region" description="H-T-H motif" evidence="4">
    <location>
        <begin position="59"/>
        <end position="78"/>
    </location>
</feature>
<dbReference type="PANTHER" id="PTHR30055:SF234">
    <property type="entry name" value="HTH-TYPE TRANSCRIPTIONAL REGULATOR BETI"/>
    <property type="match status" value="1"/>
</dbReference>
<feature type="region of interest" description="Disordered" evidence="5">
    <location>
        <begin position="1"/>
        <end position="36"/>
    </location>
</feature>
<sequence>MATRKPRAAAPPVSPPPAGAQAAAPGARRPRQPRGEARVDQILGAAARLIAQSGTAAVSIHAVAREARTSIGSMYHFFADRECLLLALAERHRGHLRRINEEIAQTPAATWHQLSAPAAVAALVTPFIDHLRRHPDFLPLMHGRMHSQDDADFIRGIRRMLRARMPQASARQHDRYAAVIHAMTAGGMHVGYERDPGQQDLYLEEIPRAIAAYLTLIEAEANGTAAGGGPAPVSAGAAVAAP</sequence>
<dbReference type="InterPro" id="IPR041669">
    <property type="entry name" value="TetR_C_15"/>
</dbReference>
<keyword evidence="2 4" id="KW-0238">DNA-binding</keyword>
<evidence type="ECO:0000259" key="6">
    <source>
        <dbReference type="PROSITE" id="PS50977"/>
    </source>
</evidence>
<dbReference type="EMBL" id="JAVIZX010000001">
    <property type="protein sequence ID" value="MDR6213341.1"/>
    <property type="molecule type" value="Genomic_DNA"/>
</dbReference>
<gene>
    <name evidence="7" type="ORF">QE399_001030</name>
</gene>
<dbReference type="Gene3D" id="1.10.357.10">
    <property type="entry name" value="Tetracycline Repressor, domain 2"/>
    <property type="match status" value="1"/>
</dbReference>
<organism evidence="7 8">
    <name type="scientific">Paracidovorax wautersii</name>
    <dbReference type="NCBI Taxonomy" id="1177982"/>
    <lineage>
        <taxon>Bacteria</taxon>
        <taxon>Pseudomonadati</taxon>
        <taxon>Pseudomonadota</taxon>
        <taxon>Betaproteobacteria</taxon>
        <taxon>Burkholderiales</taxon>
        <taxon>Comamonadaceae</taxon>
        <taxon>Paracidovorax</taxon>
    </lineage>
</organism>
<keyword evidence="3" id="KW-0804">Transcription</keyword>
<evidence type="ECO:0000256" key="2">
    <source>
        <dbReference type="ARBA" id="ARBA00023125"/>
    </source>
</evidence>
<accession>A0ABU1I7Z2</accession>
<dbReference type="PROSITE" id="PS50977">
    <property type="entry name" value="HTH_TETR_2"/>
    <property type="match status" value="1"/>
</dbReference>
<dbReference type="InterPro" id="IPR050109">
    <property type="entry name" value="HTH-type_TetR-like_transc_reg"/>
</dbReference>
<dbReference type="PANTHER" id="PTHR30055">
    <property type="entry name" value="HTH-TYPE TRANSCRIPTIONAL REGULATOR RUTR"/>
    <property type="match status" value="1"/>
</dbReference>
<evidence type="ECO:0000256" key="5">
    <source>
        <dbReference type="SAM" id="MobiDB-lite"/>
    </source>
</evidence>
<dbReference type="InterPro" id="IPR001647">
    <property type="entry name" value="HTH_TetR"/>
</dbReference>
<dbReference type="Proteomes" id="UP001267710">
    <property type="component" value="Unassembled WGS sequence"/>
</dbReference>
<feature type="domain" description="HTH tetR-type" evidence="6">
    <location>
        <begin position="36"/>
        <end position="96"/>
    </location>
</feature>
<evidence type="ECO:0000256" key="3">
    <source>
        <dbReference type="ARBA" id="ARBA00023163"/>
    </source>
</evidence>
<dbReference type="PRINTS" id="PR00455">
    <property type="entry name" value="HTHTETR"/>
</dbReference>
<keyword evidence="1" id="KW-0805">Transcription regulation</keyword>
<dbReference type="Pfam" id="PF17918">
    <property type="entry name" value="TetR_C_15"/>
    <property type="match status" value="1"/>
</dbReference>
<reference evidence="7 8" key="1">
    <citation type="submission" date="2023-08" db="EMBL/GenBank/DDBJ databases">
        <title>Functional and genomic diversity of the sorghum phyllosphere microbiome.</title>
        <authorList>
            <person name="Shade A."/>
        </authorList>
    </citation>
    <scope>NUCLEOTIDE SEQUENCE [LARGE SCALE GENOMIC DNA]</scope>
    <source>
        <strain evidence="7 8">SORGH_AS_0335</strain>
    </source>
</reference>
<evidence type="ECO:0000313" key="8">
    <source>
        <dbReference type="Proteomes" id="UP001267710"/>
    </source>
</evidence>
<evidence type="ECO:0000256" key="1">
    <source>
        <dbReference type="ARBA" id="ARBA00023015"/>
    </source>
</evidence>
<name>A0ABU1I7Z2_9BURK</name>
<proteinExistence type="predicted"/>
<dbReference type="SUPFAM" id="SSF46689">
    <property type="entry name" value="Homeodomain-like"/>
    <property type="match status" value="1"/>
</dbReference>
<dbReference type="Pfam" id="PF00440">
    <property type="entry name" value="TetR_N"/>
    <property type="match status" value="1"/>
</dbReference>
<protein>
    <submittedName>
        <fullName evidence="7">AcrR family transcriptional regulator</fullName>
    </submittedName>
</protein>
<keyword evidence="8" id="KW-1185">Reference proteome</keyword>
<evidence type="ECO:0000256" key="4">
    <source>
        <dbReference type="PROSITE-ProRule" id="PRU00335"/>
    </source>
</evidence>
<evidence type="ECO:0000313" key="7">
    <source>
        <dbReference type="EMBL" id="MDR6213341.1"/>
    </source>
</evidence>
<comment type="caution">
    <text evidence="7">The sequence shown here is derived from an EMBL/GenBank/DDBJ whole genome shotgun (WGS) entry which is preliminary data.</text>
</comment>
<dbReference type="RefSeq" id="WP_309826789.1">
    <property type="nucleotide sequence ID" value="NZ_JAVIZX010000001.1"/>
</dbReference>